<dbReference type="RefSeq" id="WP_305174163.1">
    <property type="nucleotide sequence ID" value="NZ_JAUUDS010000009.1"/>
</dbReference>
<accession>A0ABT9ENM0</accession>
<comment type="caution">
    <text evidence="2">The sequence shown here is derived from an EMBL/GenBank/DDBJ whole genome shotgun (WGS) entry which is preliminary data.</text>
</comment>
<dbReference type="Pfam" id="PF13439">
    <property type="entry name" value="Glyco_transf_4"/>
    <property type="match status" value="1"/>
</dbReference>
<keyword evidence="2" id="KW-0808">Transferase</keyword>
<name>A0ABT9ENM0_9SPHN</name>
<dbReference type="GO" id="GO:0016757">
    <property type="term" value="F:glycosyltransferase activity"/>
    <property type="evidence" value="ECO:0007669"/>
    <property type="project" value="UniProtKB-KW"/>
</dbReference>
<dbReference type="SUPFAM" id="SSF53756">
    <property type="entry name" value="UDP-Glycosyltransferase/glycogen phosphorylase"/>
    <property type="match status" value="1"/>
</dbReference>
<keyword evidence="2" id="KW-0328">Glycosyltransferase</keyword>
<evidence type="ECO:0000259" key="1">
    <source>
        <dbReference type="Pfam" id="PF13439"/>
    </source>
</evidence>
<gene>
    <name evidence="2" type="ORF">Q5H91_14505</name>
</gene>
<protein>
    <submittedName>
        <fullName evidence="2">Glycosyltransferase family 1 protein</fullName>
        <ecNumber evidence="2">2.4.-.-</ecNumber>
    </submittedName>
</protein>
<dbReference type="InterPro" id="IPR028098">
    <property type="entry name" value="Glyco_trans_4-like_N"/>
</dbReference>
<dbReference type="InterPro" id="IPR050194">
    <property type="entry name" value="Glycosyltransferase_grp1"/>
</dbReference>
<dbReference type="Gene3D" id="3.40.50.2000">
    <property type="entry name" value="Glycogen Phosphorylase B"/>
    <property type="match status" value="2"/>
</dbReference>
<dbReference type="Proteomes" id="UP001230685">
    <property type="component" value="Unassembled WGS sequence"/>
</dbReference>
<keyword evidence="3" id="KW-1185">Reference proteome</keyword>
<dbReference type="Pfam" id="PF13692">
    <property type="entry name" value="Glyco_trans_1_4"/>
    <property type="match status" value="1"/>
</dbReference>
<organism evidence="2 3">
    <name type="scientific">Sphingomonas aurea</name>
    <dbReference type="NCBI Taxonomy" id="3063994"/>
    <lineage>
        <taxon>Bacteria</taxon>
        <taxon>Pseudomonadati</taxon>
        <taxon>Pseudomonadota</taxon>
        <taxon>Alphaproteobacteria</taxon>
        <taxon>Sphingomonadales</taxon>
        <taxon>Sphingomonadaceae</taxon>
        <taxon>Sphingomonas</taxon>
    </lineage>
</organism>
<dbReference type="EMBL" id="JAUUDS010000009">
    <property type="protein sequence ID" value="MDP1028432.1"/>
    <property type="molecule type" value="Genomic_DNA"/>
</dbReference>
<proteinExistence type="predicted"/>
<dbReference type="EC" id="2.4.-.-" evidence="2"/>
<dbReference type="PANTHER" id="PTHR45947">
    <property type="entry name" value="SULFOQUINOVOSYL TRANSFERASE SQD2"/>
    <property type="match status" value="1"/>
</dbReference>
<evidence type="ECO:0000313" key="3">
    <source>
        <dbReference type="Proteomes" id="UP001230685"/>
    </source>
</evidence>
<reference evidence="2 3" key="1">
    <citation type="submission" date="2023-07" db="EMBL/GenBank/DDBJ databases">
        <authorList>
            <person name="Kim M.K."/>
        </authorList>
    </citation>
    <scope>NUCLEOTIDE SEQUENCE [LARGE SCALE GENOMIC DNA]</scope>
    <source>
        <strain evidence="2 3">KR1UV-12</strain>
    </source>
</reference>
<evidence type="ECO:0000313" key="2">
    <source>
        <dbReference type="EMBL" id="MDP1028432.1"/>
    </source>
</evidence>
<dbReference type="PANTHER" id="PTHR45947:SF3">
    <property type="entry name" value="SULFOQUINOVOSYL TRANSFERASE SQD2"/>
    <property type="match status" value="1"/>
</dbReference>
<feature type="domain" description="Glycosyltransferase subfamily 4-like N-terminal" evidence="1">
    <location>
        <begin position="14"/>
        <end position="165"/>
    </location>
</feature>
<sequence length="340" mass="36390">MRIALVSDAWSPQVNGVVRTLTTTVAELRRQEHAVETITPDGFTTVPCPSYPEIRLAIAAGRGVRRRLEAFAPDAVHIATEGPLGWAARRWCTGAGLPFTTSFHTRFPDYLAVRTGLPADLFWASLRRFHGRAARVFVATPMLAAELRARGLPHTHLWGRGVDLALFRPEGERLPELAGVAGPILLHVGRIAPEKNIEAFLTTNVSGTKVIVGDGPALATLRRRYPDALFLGALHGERLAAAYRSADAFVFPSRTDTFGLVMAEAIASGTAVAAYPVAGPLDVVEADSGVLDADLAVAIAGALRLDRARVAEAGRQFDWARCTGQFLDGLTPFSALAQAA</sequence>
<dbReference type="CDD" id="cd03814">
    <property type="entry name" value="GT4-like"/>
    <property type="match status" value="1"/>
</dbReference>